<evidence type="ECO:0000259" key="1">
    <source>
        <dbReference type="Pfam" id="PF09860"/>
    </source>
</evidence>
<dbReference type="AlphaFoldDB" id="A0A1M5UTA4"/>
<dbReference type="InterPro" id="IPR036388">
    <property type="entry name" value="WH-like_DNA-bd_sf"/>
</dbReference>
<dbReference type="GO" id="GO:0006355">
    <property type="term" value="P:regulation of DNA-templated transcription"/>
    <property type="evidence" value="ECO:0007669"/>
    <property type="project" value="InterPro"/>
</dbReference>
<gene>
    <name evidence="2" type="ORF">SAMN02745207_01886</name>
</gene>
<organism evidence="2 3">
    <name type="scientific">Clostridium grantii DSM 8605</name>
    <dbReference type="NCBI Taxonomy" id="1121316"/>
    <lineage>
        <taxon>Bacteria</taxon>
        <taxon>Bacillati</taxon>
        <taxon>Bacillota</taxon>
        <taxon>Clostridia</taxon>
        <taxon>Eubacteriales</taxon>
        <taxon>Clostridiaceae</taxon>
        <taxon>Clostridium</taxon>
    </lineage>
</organism>
<dbReference type="SUPFAM" id="SSF46894">
    <property type="entry name" value="C-terminal effector domain of the bipartite response regulators"/>
    <property type="match status" value="1"/>
</dbReference>
<accession>A0A1M5UTA4</accession>
<feature type="domain" description="DUF2087" evidence="1">
    <location>
        <begin position="187"/>
        <end position="254"/>
    </location>
</feature>
<name>A0A1M5UTA4_9CLOT</name>
<dbReference type="InterPro" id="IPR018656">
    <property type="entry name" value="DUF2087"/>
</dbReference>
<evidence type="ECO:0000313" key="3">
    <source>
        <dbReference type="Proteomes" id="UP000184447"/>
    </source>
</evidence>
<dbReference type="GO" id="GO:0003677">
    <property type="term" value="F:DNA binding"/>
    <property type="evidence" value="ECO:0007669"/>
    <property type="project" value="InterPro"/>
</dbReference>
<sequence length="255" mass="30478">MENIELFWNSSIEDMKKGYIYNEKSEDFICLICGESFKKGLIYKEKECFYEAEKFTRMHIEKKHVSVFHYLINMDKRYTGISEIQKEILCFLKENKSDKEIAEETGGSQSTIRNHRFKLREKEKQAKTYLALLGIINEEKIEDIKINKKEQLIPIHIEAAMVDERYAITEEEKEKVIKTYFDEAGALKEIPSKAKKKIVVLQHIMENFKKDKQYKEIEVNRILKRINEDHVSLRRALIEYGFMDRKSDCSYYWVK</sequence>
<dbReference type="InterPro" id="IPR016032">
    <property type="entry name" value="Sig_transdc_resp-reg_C-effctor"/>
</dbReference>
<protein>
    <recommendedName>
        <fullName evidence="1">DUF2087 domain-containing protein</fullName>
    </recommendedName>
</protein>
<keyword evidence="3" id="KW-1185">Reference proteome</keyword>
<dbReference type="RefSeq" id="WP_073338189.1">
    <property type="nucleotide sequence ID" value="NZ_FQXM01000009.1"/>
</dbReference>
<dbReference type="STRING" id="1121316.SAMN02745207_01886"/>
<evidence type="ECO:0000313" key="2">
    <source>
        <dbReference type="EMBL" id="SHH66219.1"/>
    </source>
</evidence>
<dbReference type="EMBL" id="FQXM01000009">
    <property type="protein sequence ID" value="SHH66219.1"/>
    <property type="molecule type" value="Genomic_DNA"/>
</dbReference>
<dbReference type="Proteomes" id="UP000184447">
    <property type="component" value="Unassembled WGS sequence"/>
</dbReference>
<dbReference type="Gene3D" id="1.10.10.10">
    <property type="entry name" value="Winged helix-like DNA-binding domain superfamily/Winged helix DNA-binding domain"/>
    <property type="match status" value="1"/>
</dbReference>
<dbReference type="OrthoDB" id="9789954at2"/>
<reference evidence="2 3" key="1">
    <citation type="submission" date="2016-11" db="EMBL/GenBank/DDBJ databases">
        <authorList>
            <person name="Jaros S."/>
            <person name="Januszkiewicz K."/>
            <person name="Wedrychowicz H."/>
        </authorList>
    </citation>
    <scope>NUCLEOTIDE SEQUENCE [LARGE SCALE GENOMIC DNA]</scope>
    <source>
        <strain evidence="2 3">DSM 8605</strain>
    </source>
</reference>
<proteinExistence type="predicted"/>
<dbReference type="Pfam" id="PF09860">
    <property type="entry name" value="DUF2087"/>
    <property type="match status" value="1"/>
</dbReference>